<gene>
    <name evidence="2" type="ORF">EHV08_06365</name>
</gene>
<feature type="transmembrane region" description="Helical" evidence="1">
    <location>
        <begin position="135"/>
        <end position="153"/>
    </location>
</feature>
<proteinExistence type="predicted"/>
<keyword evidence="1" id="KW-1133">Transmembrane helix</keyword>
<organism evidence="2 3">
    <name type="scientific">Prevotella koreensis</name>
    <dbReference type="NCBI Taxonomy" id="2490854"/>
    <lineage>
        <taxon>Bacteria</taxon>
        <taxon>Pseudomonadati</taxon>
        <taxon>Bacteroidota</taxon>
        <taxon>Bacteroidia</taxon>
        <taxon>Bacteroidales</taxon>
        <taxon>Prevotellaceae</taxon>
        <taxon>Prevotella</taxon>
    </lineage>
</organism>
<feature type="transmembrane region" description="Helical" evidence="1">
    <location>
        <begin position="165"/>
        <end position="188"/>
    </location>
</feature>
<protein>
    <submittedName>
        <fullName evidence="2">DUF2975 domain-containing protein</fullName>
    </submittedName>
</protein>
<dbReference type="InterPro" id="IPR021354">
    <property type="entry name" value="DUF2975"/>
</dbReference>
<evidence type="ECO:0000313" key="2">
    <source>
        <dbReference type="EMBL" id="RUL59416.1"/>
    </source>
</evidence>
<dbReference type="RefSeq" id="WP_126678574.1">
    <property type="nucleotide sequence ID" value="NZ_RYYU01000001.1"/>
</dbReference>
<dbReference type="EMBL" id="RYYU01000001">
    <property type="protein sequence ID" value="RUL59416.1"/>
    <property type="molecule type" value="Genomic_DNA"/>
</dbReference>
<reference evidence="2 3" key="1">
    <citation type="submission" date="2018-12" db="EMBL/GenBank/DDBJ databases">
        <title>Genome sequencing of Prevotella sp. KCOM 3155 (= JS262).</title>
        <authorList>
            <person name="Kook J.-K."/>
            <person name="Park S.-N."/>
            <person name="Lim Y.K."/>
        </authorList>
    </citation>
    <scope>NUCLEOTIDE SEQUENCE [LARGE SCALE GENOMIC DNA]</scope>
    <source>
        <strain evidence="2 3">KCOM 3155</strain>
    </source>
</reference>
<comment type="caution">
    <text evidence="2">The sequence shown here is derived from an EMBL/GenBank/DDBJ whole genome shotgun (WGS) entry which is preliminary data.</text>
</comment>
<dbReference type="OrthoDB" id="1047271at2"/>
<evidence type="ECO:0000256" key="1">
    <source>
        <dbReference type="SAM" id="Phobius"/>
    </source>
</evidence>
<keyword evidence="3" id="KW-1185">Reference proteome</keyword>
<accession>A0A3S0PCE4</accession>
<dbReference type="Pfam" id="PF11188">
    <property type="entry name" value="DUF2975"/>
    <property type="match status" value="1"/>
</dbReference>
<keyword evidence="1" id="KW-0812">Transmembrane</keyword>
<keyword evidence="1" id="KW-0472">Membrane</keyword>
<dbReference type="AlphaFoldDB" id="A0A3S0PCE4"/>
<evidence type="ECO:0000313" key="3">
    <source>
        <dbReference type="Proteomes" id="UP000278983"/>
    </source>
</evidence>
<dbReference type="Proteomes" id="UP000278983">
    <property type="component" value="Unassembled WGS sequence"/>
</dbReference>
<feature type="transmembrane region" description="Helical" evidence="1">
    <location>
        <begin position="88"/>
        <end position="114"/>
    </location>
</feature>
<name>A0A3S0PCE4_9BACT</name>
<sequence>MKQRMNILCIVILIFMVAMALSQFTDLFYSTDNSSLMLPVCVTPTHIGDDNMVTLTDGNTGSDVRVWVKEVMLESTLLESKKGEVMKLIFMLPISVISLVTWFIFIIYLIRFVVAINKGKVFTWKTIRLLRTAGWAALISSVSMIAVAFYEVYAPSMLFVPQGYIYNYSYAIMQLPSLLPGLLLLLMAQIFGIGVKQKEELEQVV</sequence>